<dbReference type="InterPro" id="IPR027417">
    <property type="entry name" value="P-loop_NTPase"/>
</dbReference>
<gene>
    <name evidence="7" type="primary">rapZ</name>
    <name evidence="7" type="ORF">AB1300_15225</name>
</gene>
<feature type="domain" description="RapZ-like N-terminal" evidence="5">
    <location>
        <begin position="13"/>
        <end position="169"/>
    </location>
</feature>
<feature type="binding site" evidence="4">
    <location>
        <begin position="19"/>
        <end position="26"/>
    </location>
    <ligand>
        <name>ATP</name>
        <dbReference type="ChEBI" id="CHEBI:30616"/>
    </ligand>
</feature>
<dbReference type="Proteomes" id="UP001558534">
    <property type="component" value="Unassembled WGS sequence"/>
</dbReference>
<name>A0ABV3VZY1_9BACI</name>
<proteinExistence type="inferred from homology"/>
<keyword evidence="3 4" id="KW-0342">GTP-binding</keyword>
<sequence>MTVVVEDRKNTHELVIITGMSGAGKTVAIQSFEDLGYYCIDNLPPALLTTFLTLLRDSGKNITRIAAVMDMRGGDFFDSLIGALDHILKEGDIVARILFLDADDATLVRRYKETRRAHPLAVNGLPLDGIKQERKLLSEVKGRAKFIYNTSNMKPKALREKIVKEFASDADNIFSVNIMSFGFKHGMPIDADLVFDVRFLKNPYYVEELRHKTGLQTEVSSYVLALEDTQTLIQKLTDLFEFMIPLYRQEGKSQLVIAFGCTGGQHRSVTLAEYFGAFLANKENAVITHRDINRRKD</sequence>
<evidence type="ECO:0000256" key="3">
    <source>
        <dbReference type="ARBA" id="ARBA00023134"/>
    </source>
</evidence>
<accession>A0ABV3VZY1</accession>
<dbReference type="SUPFAM" id="SSF52540">
    <property type="entry name" value="P-loop containing nucleoside triphosphate hydrolases"/>
    <property type="match status" value="1"/>
</dbReference>
<dbReference type="Pfam" id="PF03668">
    <property type="entry name" value="RapZ-like_N"/>
    <property type="match status" value="1"/>
</dbReference>
<keyword evidence="8" id="KW-1185">Reference proteome</keyword>
<keyword evidence="1 4" id="KW-0547">Nucleotide-binding</keyword>
<organism evidence="7 8">
    <name type="scientific">Lysinibacillus xylanilyticus</name>
    <dbReference type="NCBI Taxonomy" id="582475"/>
    <lineage>
        <taxon>Bacteria</taxon>
        <taxon>Bacillati</taxon>
        <taxon>Bacillota</taxon>
        <taxon>Bacilli</taxon>
        <taxon>Bacillales</taxon>
        <taxon>Bacillaceae</taxon>
        <taxon>Lysinibacillus</taxon>
    </lineage>
</organism>
<dbReference type="InterPro" id="IPR005337">
    <property type="entry name" value="RapZ-like"/>
</dbReference>
<feature type="domain" description="RapZ C-terminal" evidence="6">
    <location>
        <begin position="175"/>
        <end position="292"/>
    </location>
</feature>
<dbReference type="HAMAP" id="MF_00636">
    <property type="entry name" value="RapZ_like"/>
    <property type="match status" value="1"/>
</dbReference>
<dbReference type="InterPro" id="IPR053931">
    <property type="entry name" value="RapZ_C"/>
</dbReference>
<reference evidence="7 8" key="1">
    <citation type="submission" date="2024-07" db="EMBL/GenBank/DDBJ databases">
        <title>Characterization of a bacterium isolated from hydrolysated instant sea cucumber by whole-genome sequencing and metabolomics.</title>
        <authorList>
            <person name="Luo X."/>
            <person name="Zhang Z."/>
            <person name="Zheng Z."/>
            <person name="Zhang W."/>
            <person name="Ming T."/>
            <person name="Jiao L."/>
            <person name="Su X."/>
            <person name="Kong F."/>
            <person name="Xu J."/>
        </authorList>
    </citation>
    <scope>NUCLEOTIDE SEQUENCE [LARGE SCALE GENOMIC DNA]</scope>
    <source>
        <strain evidence="7 8">XL-2024</strain>
    </source>
</reference>
<dbReference type="NCBIfam" id="NF003828">
    <property type="entry name" value="PRK05416.1"/>
    <property type="match status" value="1"/>
</dbReference>
<feature type="binding site" evidence="4">
    <location>
        <begin position="70"/>
        <end position="73"/>
    </location>
    <ligand>
        <name>GTP</name>
        <dbReference type="ChEBI" id="CHEBI:37565"/>
    </ligand>
</feature>
<protein>
    <submittedName>
        <fullName evidence="7">RNase adapter RapZ</fullName>
    </submittedName>
</protein>
<dbReference type="PANTHER" id="PTHR30448:SF0">
    <property type="entry name" value="RNASE ADAPTER PROTEIN RAPZ"/>
    <property type="match status" value="1"/>
</dbReference>
<evidence type="ECO:0000256" key="1">
    <source>
        <dbReference type="ARBA" id="ARBA00022741"/>
    </source>
</evidence>
<dbReference type="PIRSF" id="PIRSF005052">
    <property type="entry name" value="P-loopkin"/>
    <property type="match status" value="1"/>
</dbReference>
<dbReference type="Gene3D" id="3.40.50.300">
    <property type="entry name" value="P-loop containing nucleotide triphosphate hydrolases"/>
    <property type="match status" value="1"/>
</dbReference>
<evidence type="ECO:0000313" key="8">
    <source>
        <dbReference type="Proteomes" id="UP001558534"/>
    </source>
</evidence>
<comment type="caution">
    <text evidence="7">The sequence shown here is derived from an EMBL/GenBank/DDBJ whole genome shotgun (WGS) entry which is preliminary data.</text>
</comment>
<dbReference type="EMBL" id="JBFRHK010000009">
    <property type="protein sequence ID" value="MEX3746476.1"/>
    <property type="molecule type" value="Genomic_DNA"/>
</dbReference>
<dbReference type="PANTHER" id="PTHR30448">
    <property type="entry name" value="RNASE ADAPTER PROTEIN RAPZ"/>
    <property type="match status" value="1"/>
</dbReference>
<dbReference type="Pfam" id="PF22740">
    <property type="entry name" value="PapZ_C"/>
    <property type="match status" value="1"/>
</dbReference>
<evidence type="ECO:0000256" key="2">
    <source>
        <dbReference type="ARBA" id="ARBA00022840"/>
    </source>
</evidence>
<evidence type="ECO:0000259" key="5">
    <source>
        <dbReference type="Pfam" id="PF03668"/>
    </source>
</evidence>
<evidence type="ECO:0000313" key="7">
    <source>
        <dbReference type="EMBL" id="MEX3746476.1"/>
    </source>
</evidence>
<evidence type="ECO:0000259" key="6">
    <source>
        <dbReference type="Pfam" id="PF22740"/>
    </source>
</evidence>
<evidence type="ECO:0000256" key="4">
    <source>
        <dbReference type="HAMAP-Rule" id="MF_00636"/>
    </source>
</evidence>
<dbReference type="InterPro" id="IPR053930">
    <property type="entry name" value="RapZ-like_N"/>
</dbReference>
<dbReference type="RefSeq" id="WP_068985970.1">
    <property type="nucleotide sequence ID" value="NZ_JBFRHK010000009.1"/>
</dbReference>
<keyword evidence="2 4" id="KW-0067">ATP-binding</keyword>